<dbReference type="AlphaFoldDB" id="A0A376KV56"/>
<sequence>MTDIAQLLGKDADNLLQHRCMTIPSDQLYLPDMTT</sequence>
<evidence type="ECO:0000313" key="2">
    <source>
        <dbReference type="Proteomes" id="UP000255460"/>
    </source>
</evidence>
<reference evidence="1 2" key="1">
    <citation type="submission" date="2018-06" db="EMBL/GenBank/DDBJ databases">
        <authorList>
            <consortium name="Pathogen Informatics"/>
            <person name="Doyle S."/>
        </authorList>
    </citation>
    <scope>NUCLEOTIDE SEQUENCE [LARGE SCALE GENOMIC DNA]</scope>
    <source>
        <strain evidence="1 2">NCTC10418</strain>
    </source>
</reference>
<gene>
    <name evidence="1" type="primary">fbaB_1</name>
    <name evidence="1" type="ORF">NCTC10418_02806</name>
</gene>
<name>A0A376KV56_ECOLX</name>
<dbReference type="EMBL" id="UFZQ01000001">
    <property type="protein sequence ID" value="STE85211.1"/>
    <property type="molecule type" value="Genomic_DNA"/>
</dbReference>
<dbReference type="GO" id="GO:0004332">
    <property type="term" value="F:fructose-bisphosphate aldolase activity"/>
    <property type="evidence" value="ECO:0007669"/>
    <property type="project" value="UniProtKB-EC"/>
</dbReference>
<dbReference type="Proteomes" id="UP000255460">
    <property type="component" value="Unassembled WGS sequence"/>
</dbReference>
<proteinExistence type="predicted"/>
<organism evidence="1 2">
    <name type="scientific">Escherichia coli</name>
    <dbReference type="NCBI Taxonomy" id="562"/>
    <lineage>
        <taxon>Bacteria</taxon>
        <taxon>Pseudomonadati</taxon>
        <taxon>Pseudomonadota</taxon>
        <taxon>Gammaproteobacteria</taxon>
        <taxon>Enterobacterales</taxon>
        <taxon>Enterobacteriaceae</taxon>
        <taxon>Escherichia</taxon>
    </lineage>
</organism>
<accession>A0A376KV56</accession>
<evidence type="ECO:0000313" key="1">
    <source>
        <dbReference type="EMBL" id="STE85211.1"/>
    </source>
</evidence>
<protein>
    <submittedName>
        <fullName evidence="1">Fructose-bisphosphate aldolase</fullName>
        <ecNumber evidence="1">4.1.2.13</ecNumber>
    </submittedName>
</protein>
<dbReference type="EC" id="4.1.2.13" evidence="1"/>
<keyword evidence="1" id="KW-0456">Lyase</keyword>